<dbReference type="Proteomes" id="UP000186465">
    <property type="component" value="Unassembled WGS sequence"/>
</dbReference>
<sequence length="165" mass="16627">MKKTIIGATALLLTLSLSACGASTEKAAEPTPEAMTATVEAMSTVETMSTVEDSGAAKSGDTVAADKAACEAFAEGIKGFTPPTAADSSDPEKYMAALKPLSAPAYKAAELASSPKLKEAFSKLGEFTEKGTSIDPAVAQKIPGYVIDAREGCAAAGVDSSKTGL</sequence>
<keyword evidence="1" id="KW-0732">Signal</keyword>
<dbReference type="PROSITE" id="PS51257">
    <property type="entry name" value="PROKAR_LIPOPROTEIN"/>
    <property type="match status" value="1"/>
</dbReference>
<comment type="caution">
    <text evidence="2">The sequence shown here is derived from an EMBL/GenBank/DDBJ whole genome shotgun (WGS) entry which is preliminary data.</text>
</comment>
<dbReference type="STRING" id="156892.BM477_01510"/>
<organism evidence="2 3">
    <name type="scientific">Boudabousia marimammalium</name>
    <dbReference type="NCBI Taxonomy" id="156892"/>
    <lineage>
        <taxon>Bacteria</taxon>
        <taxon>Bacillati</taxon>
        <taxon>Actinomycetota</taxon>
        <taxon>Actinomycetes</taxon>
        <taxon>Actinomycetales</taxon>
        <taxon>Actinomycetaceae</taxon>
        <taxon>Boudabousia</taxon>
    </lineage>
</organism>
<accession>A0A1Q5PST7</accession>
<keyword evidence="3" id="KW-1185">Reference proteome</keyword>
<reference evidence="3" key="1">
    <citation type="submission" date="2016-11" db="EMBL/GenBank/DDBJ databases">
        <title>Actinomyces gypaetusis sp. nov. isolated from Gypaetus barbatus in Qinghai Tibet Plateau China.</title>
        <authorList>
            <person name="Meng X."/>
        </authorList>
    </citation>
    <scope>NUCLEOTIDE SEQUENCE [LARGE SCALE GENOMIC DNA]</scope>
    <source>
        <strain evidence="3">DSM 15383</strain>
    </source>
</reference>
<name>A0A1Q5PST7_9ACTO</name>
<dbReference type="RefSeq" id="WP_075360889.1">
    <property type="nucleotide sequence ID" value="NZ_MPDM01000001.1"/>
</dbReference>
<dbReference type="EMBL" id="MPDM01000001">
    <property type="protein sequence ID" value="OKL50651.1"/>
    <property type="molecule type" value="Genomic_DNA"/>
</dbReference>
<gene>
    <name evidence="2" type="ORF">BM477_01510</name>
</gene>
<dbReference type="AlphaFoldDB" id="A0A1Q5PST7"/>
<feature type="signal peptide" evidence="1">
    <location>
        <begin position="1"/>
        <end position="21"/>
    </location>
</feature>
<evidence type="ECO:0000313" key="2">
    <source>
        <dbReference type="EMBL" id="OKL50651.1"/>
    </source>
</evidence>
<protein>
    <submittedName>
        <fullName evidence="2">Uncharacterized protein</fullName>
    </submittedName>
</protein>
<evidence type="ECO:0000256" key="1">
    <source>
        <dbReference type="SAM" id="SignalP"/>
    </source>
</evidence>
<proteinExistence type="predicted"/>
<feature type="chain" id="PRO_5039178600" evidence="1">
    <location>
        <begin position="22"/>
        <end position="165"/>
    </location>
</feature>
<evidence type="ECO:0000313" key="3">
    <source>
        <dbReference type="Proteomes" id="UP000186465"/>
    </source>
</evidence>